<dbReference type="InterPro" id="IPR025166">
    <property type="entry name" value="Integrase_DNA_bind_dom"/>
</dbReference>
<dbReference type="Gene3D" id="1.10.443.10">
    <property type="entry name" value="Intergrase catalytic core"/>
    <property type="match status" value="1"/>
</dbReference>
<evidence type="ECO:0000256" key="1">
    <source>
        <dbReference type="ARBA" id="ARBA00008857"/>
    </source>
</evidence>
<accession>A0A9X1VVJ5</accession>
<dbReference type="PANTHER" id="PTHR30629">
    <property type="entry name" value="PROPHAGE INTEGRASE"/>
    <property type="match status" value="1"/>
</dbReference>
<dbReference type="AlphaFoldDB" id="A0A9X1VVJ5"/>
<evidence type="ECO:0000256" key="2">
    <source>
        <dbReference type="ARBA" id="ARBA00022908"/>
    </source>
</evidence>
<comment type="similarity">
    <text evidence="1">Belongs to the 'phage' integrase family.</text>
</comment>
<name>A0A9X1VVJ5_9BURK</name>
<evidence type="ECO:0000256" key="3">
    <source>
        <dbReference type="ARBA" id="ARBA00023172"/>
    </source>
</evidence>
<dbReference type="Gene3D" id="3.30.160.390">
    <property type="entry name" value="Integrase, DNA-binding domain"/>
    <property type="match status" value="1"/>
</dbReference>
<gene>
    <name evidence="5" type="ORF">MMF98_13235</name>
</gene>
<keyword evidence="6" id="KW-1185">Reference proteome</keyword>
<dbReference type="SUPFAM" id="SSF56349">
    <property type="entry name" value="DNA breaking-rejoining enzymes"/>
    <property type="match status" value="1"/>
</dbReference>
<keyword evidence="3" id="KW-0233">DNA recombination</keyword>
<evidence type="ECO:0000313" key="5">
    <source>
        <dbReference type="EMBL" id="MCJ0764172.1"/>
    </source>
</evidence>
<dbReference type="GO" id="GO:0006310">
    <property type="term" value="P:DNA recombination"/>
    <property type="evidence" value="ECO:0007669"/>
    <property type="project" value="UniProtKB-KW"/>
</dbReference>
<organism evidence="5 6">
    <name type="scientific">Variovorax terrae</name>
    <dbReference type="NCBI Taxonomy" id="2923278"/>
    <lineage>
        <taxon>Bacteria</taxon>
        <taxon>Pseudomonadati</taxon>
        <taxon>Pseudomonadota</taxon>
        <taxon>Betaproteobacteria</taxon>
        <taxon>Burkholderiales</taxon>
        <taxon>Comamonadaceae</taxon>
        <taxon>Variovorax</taxon>
    </lineage>
</organism>
<dbReference type="Pfam" id="PF00589">
    <property type="entry name" value="Phage_integrase"/>
    <property type="match status" value="1"/>
</dbReference>
<dbReference type="PROSITE" id="PS51898">
    <property type="entry name" value="TYR_RECOMBINASE"/>
    <property type="match status" value="1"/>
</dbReference>
<reference evidence="5" key="1">
    <citation type="submission" date="2022-03" db="EMBL/GenBank/DDBJ databases">
        <authorList>
            <person name="Woo C.Y."/>
        </authorList>
    </citation>
    <scope>NUCLEOTIDE SEQUENCE</scope>
    <source>
        <strain evidence="5">CYS-02</strain>
    </source>
</reference>
<dbReference type="InterPro" id="IPR011010">
    <property type="entry name" value="DNA_brk_join_enz"/>
</dbReference>
<dbReference type="Proteomes" id="UP001139447">
    <property type="component" value="Unassembled WGS sequence"/>
</dbReference>
<evidence type="ECO:0000259" key="4">
    <source>
        <dbReference type="PROSITE" id="PS51898"/>
    </source>
</evidence>
<dbReference type="EMBL" id="JALGBI010000001">
    <property type="protein sequence ID" value="MCJ0764172.1"/>
    <property type="molecule type" value="Genomic_DNA"/>
</dbReference>
<evidence type="ECO:0000313" key="6">
    <source>
        <dbReference type="Proteomes" id="UP001139447"/>
    </source>
</evidence>
<dbReference type="InterPro" id="IPR013762">
    <property type="entry name" value="Integrase-like_cat_sf"/>
</dbReference>
<dbReference type="PANTHER" id="PTHR30629:SF2">
    <property type="entry name" value="PROPHAGE INTEGRASE INTS-RELATED"/>
    <property type="match status" value="1"/>
</dbReference>
<dbReference type="InterPro" id="IPR002104">
    <property type="entry name" value="Integrase_catalytic"/>
</dbReference>
<dbReference type="RefSeq" id="WP_243306742.1">
    <property type="nucleotide sequence ID" value="NZ_JALGBI010000001.1"/>
</dbReference>
<feature type="domain" description="Tyr recombinase" evidence="4">
    <location>
        <begin position="231"/>
        <end position="405"/>
    </location>
</feature>
<sequence length="418" mass="45426">MAFLEKKLTDSVARGVKLPTAGEVLWWCPETPGLGLRVSATGVKSYIMERYIAGKNKRRTLGRAVGAAAISADTARKLQITFSSELQSGVDRVVDAKAARKVAPAEATTLAEAVKVYVRDKRRAKDGLQLSARTKADYLDMVKKGGTNKSGEPFMDGYLYTMAQKPLTKITATQIRELNTRLAATRGERGRLYALQVLRAVLRWHGVKIPDSPLDKDTAGRDRIAIPQNKGNPTPIPPESLGAWWAAASSLDGDVTADALRFQLLTGTRPGELFGTKHDPDGLLVRDVDLAKGRVFLEDTKNRTNHTIMLSKQAAAIAARHCEGKKQGQKVFKTSTAKNVLAKINLVAEVKGITPHKLRHTFASIADDLVSASSVKRMLNHATAGDVTANSYIGKSENQLRAAWQTVADFIEESSKTA</sequence>
<protein>
    <submittedName>
        <fullName evidence="5">Integrase family protein</fullName>
    </submittedName>
</protein>
<keyword evidence="2" id="KW-0229">DNA integration</keyword>
<dbReference type="GO" id="GO:0003677">
    <property type="term" value="F:DNA binding"/>
    <property type="evidence" value="ECO:0007669"/>
    <property type="project" value="InterPro"/>
</dbReference>
<dbReference type="InterPro" id="IPR050808">
    <property type="entry name" value="Phage_Integrase"/>
</dbReference>
<proteinExistence type="inferred from homology"/>
<comment type="caution">
    <text evidence="5">The sequence shown here is derived from an EMBL/GenBank/DDBJ whole genome shotgun (WGS) entry which is preliminary data.</text>
</comment>
<dbReference type="InterPro" id="IPR038488">
    <property type="entry name" value="Integrase_DNA-bd_sf"/>
</dbReference>
<dbReference type="GO" id="GO:0015074">
    <property type="term" value="P:DNA integration"/>
    <property type="evidence" value="ECO:0007669"/>
    <property type="project" value="UniProtKB-KW"/>
</dbReference>
<dbReference type="Pfam" id="PF13356">
    <property type="entry name" value="Arm-DNA-bind_3"/>
    <property type="match status" value="1"/>
</dbReference>